<dbReference type="RefSeq" id="WP_097125653.1">
    <property type="nucleotide sequence ID" value="NZ_OCNH01000001.1"/>
</dbReference>
<accession>A0A286FGG2</accession>
<evidence type="ECO:0000313" key="3">
    <source>
        <dbReference type="Proteomes" id="UP000219452"/>
    </source>
</evidence>
<proteinExistence type="predicted"/>
<organism evidence="2 3">
    <name type="scientific">Spirosoma fluviale</name>
    <dbReference type="NCBI Taxonomy" id="1597977"/>
    <lineage>
        <taxon>Bacteria</taxon>
        <taxon>Pseudomonadati</taxon>
        <taxon>Bacteroidota</taxon>
        <taxon>Cytophagia</taxon>
        <taxon>Cytophagales</taxon>
        <taxon>Cytophagaceae</taxon>
        <taxon>Spirosoma</taxon>
    </lineage>
</organism>
<dbReference type="Gene3D" id="2.40.160.20">
    <property type="match status" value="1"/>
</dbReference>
<reference evidence="3" key="1">
    <citation type="submission" date="2017-09" db="EMBL/GenBank/DDBJ databases">
        <authorList>
            <person name="Varghese N."/>
            <person name="Submissions S."/>
        </authorList>
    </citation>
    <scope>NUCLEOTIDE SEQUENCE [LARGE SCALE GENOMIC DNA]</scope>
    <source>
        <strain evidence="3">DSM 29961</strain>
    </source>
</reference>
<keyword evidence="1" id="KW-0732">Signal</keyword>
<evidence type="ECO:0000256" key="1">
    <source>
        <dbReference type="SAM" id="SignalP"/>
    </source>
</evidence>
<evidence type="ECO:0000313" key="2">
    <source>
        <dbReference type="EMBL" id="SOD82315.1"/>
    </source>
</evidence>
<dbReference type="EMBL" id="OCNH01000001">
    <property type="protein sequence ID" value="SOD82315.1"/>
    <property type="molecule type" value="Genomic_DNA"/>
</dbReference>
<dbReference type="InterPro" id="IPR011250">
    <property type="entry name" value="OMP/PagP_B-barrel"/>
</dbReference>
<dbReference type="Proteomes" id="UP000219452">
    <property type="component" value="Unassembled WGS sequence"/>
</dbReference>
<sequence length="227" mass="24921">MKNFLLLLIFIGVVGSVHAQQSVNEGAAKTSVRHWTLAIETDNLSLLKKVAGPGDDDYLRKIVPSVGYFATNTLLLGIGVPVGLAPRNGTYYSSGTISQAGVYSSMISPKQIGVAPFVQLFLGKGKVKPYVGASYRYTYQQLDFSIRELSVYLKQTGNESELAVFTGVTYFITPRFGIDAKLRYGWQRGNHPYMTFPNRLESSYSSTYSYTGQLASANVGLRLMIGK</sequence>
<protein>
    <recommendedName>
        <fullName evidence="4">Outer membrane protein beta-barrel domain-containing protein</fullName>
    </recommendedName>
</protein>
<feature type="signal peptide" evidence="1">
    <location>
        <begin position="1"/>
        <end position="19"/>
    </location>
</feature>
<name>A0A286FGG2_9BACT</name>
<dbReference type="SUPFAM" id="SSF56925">
    <property type="entry name" value="OMPA-like"/>
    <property type="match status" value="1"/>
</dbReference>
<gene>
    <name evidence="2" type="ORF">SAMN06269250_2096</name>
</gene>
<dbReference type="AlphaFoldDB" id="A0A286FGG2"/>
<keyword evidence="3" id="KW-1185">Reference proteome</keyword>
<evidence type="ECO:0008006" key="4">
    <source>
        <dbReference type="Google" id="ProtNLM"/>
    </source>
</evidence>
<dbReference type="OrthoDB" id="924261at2"/>
<feature type="chain" id="PRO_5013239172" description="Outer membrane protein beta-barrel domain-containing protein" evidence="1">
    <location>
        <begin position="20"/>
        <end position="227"/>
    </location>
</feature>